<dbReference type="PROSITE" id="PS51194">
    <property type="entry name" value="HELICASE_CTER"/>
    <property type="match status" value="1"/>
</dbReference>
<comment type="caution">
    <text evidence="11">The sequence shown here is derived from an EMBL/GenBank/DDBJ whole genome shotgun (WGS) entry which is preliminary data.</text>
</comment>
<feature type="compositionally biased region" description="Low complexity" evidence="8">
    <location>
        <begin position="480"/>
        <end position="498"/>
    </location>
</feature>
<dbReference type="SMART" id="SM00487">
    <property type="entry name" value="DEXDc"/>
    <property type="match status" value="1"/>
</dbReference>
<evidence type="ECO:0000256" key="3">
    <source>
        <dbReference type="ARBA" id="ARBA00022801"/>
    </source>
</evidence>
<evidence type="ECO:0000256" key="8">
    <source>
        <dbReference type="SAM" id="MobiDB-lite"/>
    </source>
</evidence>
<dbReference type="Pfam" id="PF00270">
    <property type="entry name" value="DEAD"/>
    <property type="match status" value="2"/>
</dbReference>
<sequence>MSVTLGTPISSLMTNRRRVGALKSLGVVSVGDALTYYPFRVTDPVPLRAIREARIGEAMAFAGEVRALRVVPMNARRGYRLEAVVDDAAFAASRGVSAAVARLVFFSYKKQYVDWMGARLRQGARVVVSGQPSVFNDQLQFTHPEVLTIAAPVAGAPAPRADAGGVEEALARVCRPRPVYHASSRISSDHIHDSILAILRLLAGDDGTPAPAPASATDAVPPSHMHNVPVASASAPAPEPPFKAIPAPSPDFSDTHNVSVEAPESDAAARGRLLAGLEAAIPDIIPESIRADKGLHHRAEAFLAIHDPVSVKDFHAAIGTLRYEEAFVCQTALLQARRHAGQSAAEPCADTGLRDAFIDGLPFSLTDGQRAVVDDIAADMAADRPMQRLLQGEVGSGKTVVAVAAMLQAVGSGHQAVLVAPTQVLAEQHHRTIAGMMDRLCAAAGAAGADVVPSSGDAAADSAARGGRDESDAEAGGGVPAPDSGAVSAADAPAAPDVSDARDDAPAGGGAPAVRVPPVILLTGGMKLAARRKALAAVASGEPCIVVATHAAFSKTFQAPNLALAVIDEQHRFGVEQRESLQGKAASGRTPHLLVMTATPIPRTAAMTWFGDLDISWLTELPGGRKPIRTFVIPESDGRLMASMFAHIRGRIDAGERAYVVCARIDESDDATEGELTGDPYAGESGGGAGGAADGSDAAGSALPPLHAVGQIVERLSRLPQFRGVEMATLTGRDDDATKQQVMRRFADGETPVLVATTVIEVGVDVPQASCIVVFDADRFGLSQLHQLRGRVGRGGTPSWAFLVSRAEPGSLGEQRLAVIRDTLDGAAIAEADLQLRGAGDVLGDAQSGGKSSLKLLRVVKDAALIADARERAGTLLAEDPELSGDVELAGAVLDFARGNETFLTST</sequence>
<dbReference type="SMART" id="SM00490">
    <property type="entry name" value="HELICc"/>
    <property type="match status" value="1"/>
</dbReference>
<name>A0ABS6WC86_9BIFI</name>
<dbReference type="InterPro" id="IPR011545">
    <property type="entry name" value="DEAD/DEAH_box_helicase_dom"/>
</dbReference>
<dbReference type="InterPro" id="IPR001650">
    <property type="entry name" value="Helicase_C-like"/>
</dbReference>
<evidence type="ECO:0000256" key="2">
    <source>
        <dbReference type="ARBA" id="ARBA00022763"/>
    </source>
</evidence>
<feature type="compositionally biased region" description="Low complexity" evidence="8">
    <location>
        <begin position="209"/>
        <end position="236"/>
    </location>
</feature>
<proteinExistence type="predicted"/>
<evidence type="ECO:0000313" key="12">
    <source>
        <dbReference type="Proteomes" id="UP000812844"/>
    </source>
</evidence>
<evidence type="ECO:0000256" key="5">
    <source>
        <dbReference type="ARBA" id="ARBA00022840"/>
    </source>
</evidence>
<keyword evidence="2" id="KW-0227">DNA damage</keyword>
<keyword evidence="4 11" id="KW-0347">Helicase</keyword>
<keyword evidence="6" id="KW-0238">DNA-binding</keyword>
<dbReference type="InterPro" id="IPR014001">
    <property type="entry name" value="Helicase_ATP-bd"/>
</dbReference>
<dbReference type="RefSeq" id="WP_219083326.1">
    <property type="nucleotide sequence ID" value="NZ_JAHBBD010000041.1"/>
</dbReference>
<feature type="region of interest" description="Disordered" evidence="8">
    <location>
        <begin position="671"/>
        <end position="698"/>
    </location>
</feature>
<dbReference type="Pfam" id="PF19833">
    <property type="entry name" value="RecG_dom3_C"/>
    <property type="match status" value="1"/>
</dbReference>
<protein>
    <submittedName>
        <fullName evidence="11">ATP-dependent DNA helicase RecG</fullName>
    </submittedName>
</protein>
<dbReference type="Pfam" id="PF00271">
    <property type="entry name" value="Helicase_C"/>
    <property type="match status" value="1"/>
</dbReference>
<dbReference type="CDD" id="cd04488">
    <property type="entry name" value="RecG_wedge_OBF"/>
    <property type="match status" value="1"/>
</dbReference>
<evidence type="ECO:0000259" key="9">
    <source>
        <dbReference type="PROSITE" id="PS51192"/>
    </source>
</evidence>
<keyword evidence="1" id="KW-0547">Nucleotide-binding</keyword>
<feature type="region of interest" description="Disordered" evidence="8">
    <location>
        <begin position="450"/>
        <end position="512"/>
    </location>
</feature>
<keyword evidence="3" id="KW-0378">Hydrolase</keyword>
<feature type="domain" description="Helicase C-terminal" evidence="10">
    <location>
        <begin position="664"/>
        <end position="835"/>
    </location>
</feature>
<evidence type="ECO:0000313" key="11">
    <source>
        <dbReference type="EMBL" id="MBW3083795.1"/>
    </source>
</evidence>
<dbReference type="PROSITE" id="PS51192">
    <property type="entry name" value="HELICASE_ATP_BIND_1"/>
    <property type="match status" value="1"/>
</dbReference>
<dbReference type="Proteomes" id="UP000812844">
    <property type="component" value="Unassembled WGS sequence"/>
</dbReference>
<keyword evidence="7" id="KW-0234">DNA repair</keyword>
<accession>A0ABS6WC86</accession>
<organism evidence="11 12">
    <name type="scientific">Bifidobacterium phasiani</name>
    <dbReference type="NCBI Taxonomy" id="2834431"/>
    <lineage>
        <taxon>Bacteria</taxon>
        <taxon>Bacillati</taxon>
        <taxon>Actinomycetota</taxon>
        <taxon>Actinomycetes</taxon>
        <taxon>Bifidobacteriales</taxon>
        <taxon>Bifidobacteriaceae</taxon>
        <taxon>Bifidobacterium</taxon>
    </lineage>
</organism>
<feature type="compositionally biased region" description="Low complexity" evidence="8">
    <location>
        <begin position="450"/>
        <end position="465"/>
    </location>
</feature>
<keyword evidence="12" id="KW-1185">Reference proteome</keyword>
<dbReference type="InterPro" id="IPR045562">
    <property type="entry name" value="RecG_dom3_C"/>
</dbReference>
<feature type="compositionally biased region" description="Gly residues" evidence="8">
    <location>
        <begin position="684"/>
        <end position="693"/>
    </location>
</feature>
<evidence type="ECO:0000256" key="1">
    <source>
        <dbReference type="ARBA" id="ARBA00022741"/>
    </source>
</evidence>
<keyword evidence="5" id="KW-0067">ATP-binding</keyword>
<feature type="region of interest" description="Disordered" evidence="8">
    <location>
        <begin position="209"/>
        <end position="242"/>
    </location>
</feature>
<dbReference type="GO" id="GO:0004386">
    <property type="term" value="F:helicase activity"/>
    <property type="evidence" value="ECO:0007669"/>
    <property type="project" value="UniProtKB-KW"/>
</dbReference>
<evidence type="ECO:0000259" key="10">
    <source>
        <dbReference type="PROSITE" id="PS51194"/>
    </source>
</evidence>
<reference evidence="11 12" key="1">
    <citation type="submission" date="2021-05" db="EMBL/GenBank/DDBJ databases">
        <title>Phylogenetic classification of ten novel species belonging to the genus Bifidobacterium comprising B. colchicus sp. nov., B. abeli sp. nov., B. bicoloris sp. nov., B. guerezis sp. nov., B. rosaliae sp. nov., B. santillanensis sp. nov., B. argentati sp. nov., B. amazzoni sp. nov., B. pluviali sp. nov., and B. pinnaculum sp. nov.</title>
        <authorList>
            <person name="Lugli G.A."/>
            <person name="Ruiz Garcia L."/>
            <person name="Margolles A."/>
            <person name="Ventura M."/>
        </authorList>
    </citation>
    <scope>NUCLEOTIDE SEQUENCE [LARGE SCALE GENOMIC DNA]</scope>
    <source>
        <strain evidence="11 12">6T3</strain>
    </source>
</reference>
<dbReference type="InterPro" id="IPR047112">
    <property type="entry name" value="RecG/Mfd"/>
</dbReference>
<evidence type="ECO:0000256" key="4">
    <source>
        <dbReference type="ARBA" id="ARBA00022806"/>
    </source>
</evidence>
<dbReference type="PANTHER" id="PTHR47964">
    <property type="entry name" value="ATP-DEPENDENT DNA HELICASE HOMOLOG RECG, CHLOROPLASTIC"/>
    <property type="match status" value="1"/>
</dbReference>
<evidence type="ECO:0000256" key="6">
    <source>
        <dbReference type="ARBA" id="ARBA00023125"/>
    </source>
</evidence>
<feature type="domain" description="Helicase ATP-binding" evidence="9">
    <location>
        <begin position="379"/>
        <end position="618"/>
    </location>
</feature>
<dbReference type="EMBL" id="JAHBBD010000041">
    <property type="protein sequence ID" value="MBW3083795.1"/>
    <property type="molecule type" value="Genomic_DNA"/>
</dbReference>
<evidence type="ECO:0000256" key="7">
    <source>
        <dbReference type="ARBA" id="ARBA00023204"/>
    </source>
</evidence>
<gene>
    <name evidence="11" type="ORF">KIH73_10630</name>
</gene>
<dbReference type="PANTHER" id="PTHR47964:SF1">
    <property type="entry name" value="ATP-DEPENDENT DNA HELICASE HOMOLOG RECG, CHLOROPLASTIC"/>
    <property type="match status" value="1"/>
</dbReference>